<name>A0A2P6RE61_ROSCH</name>
<dbReference type="AlphaFoldDB" id="A0A2P6RE61"/>
<dbReference type="EMBL" id="PDCK01000041">
    <property type="protein sequence ID" value="PRQ44695.1"/>
    <property type="molecule type" value="Genomic_DNA"/>
</dbReference>
<organism evidence="1 2">
    <name type="scientific">Rosa chinensis</name>
    <name type="common">China rose</name>
    <dbReference type="NCBI Taxonomy" id="74649"/>
    <lineage>
        <taxon>Eukaryota</taxon>
        <taxon>Viridiplantae</taxon>
        <taxon>Streptophyta</taxon>
        <taxon>Embryophyta</taxon>
        <taxon>Tracheophyta</taxon>
        <taxon>Spermatophyta</taxon>
        <taxon>Magnoliopsida</taxon>
        <taxon>eudicotyledons</taxon>
        <taxon>Gunneridae</taxon>
        <taxon>Pentapetalae</taxon>
        <taxon>rosids</taxon>
        <taxon>fabids</taxon>
        <taxon>Rosales</taxon>
        <taxon>Rosaceae</taxon>
        <taxon>Rosoideae</taxon>
        <taxon>Rosoideae incertae sedis</taxon>
        <taxon>Rosa</taxon>
    </lineage>
</organism>
<reference evidence="1 2" key="1">
    <citation type="journal article" date="2018" name="Nat. Genet.">
        <title>The Rosa genome provides new insights in the design of modern roses.</title>
        <authorList>
            <person name="Bendahmane M."/>
        </authorList>
    </citation>
    <scope>NUCLEOTIDE SEQUENCE [LARGE SCALE GENOMIC DNA]</scope>
    <source>
        <strain evidence="2">cv. Old Blush</strain>
    </source>
</reference>
<keyword evidence="2" id="KW-1185">Reference proteome</keyword>
<comment type="caution">
    <text evidence="1">The sequence shown here is derived from an EMBL/GenBank/DDBJ whole genome shotgun (WGS) entry which is preliminary data.</text>
</comment>
<proteinExistence type="predicted"/>
<dbReference type="Gramene" id="PRQ44695">
    <property type="protein sequence ID" value="PRQ44695"/>
    <property type="gene ID" value="RchiOBHm_Chr3g0482051"/>
</dbReference>
<gene>
    <name evidence="1" type="ORF">RchiOBHm_Chr3g0482051</name>
</gene>
<evidence type="ECO:0000313" key="1">
    <source>
        <dbReference type="EMBL" id="PRQ44695.1"/>
    </source>
</evidence>
<accession>A0A2P6RE61</accession>
<protein>
    <submittedName>
        <fullName evidence="1">Uncharacterized protein</fullName>
    </submittedName>
</protein>
<evidence type="ECO:0000313" key="2">
    <source>
        <dbReference type="Proteomes" id="UP000238479"/>
    </source>
</evidence>
<dbReference type="Proteomes" id="UP000238479">
    <property type="component" value="Chromosome 3"/>
</dbReference>
<sequence length="84" mass="10126">MEPKNRETEIGSGFARFRTFPRFLFTFWRFRIGYGGFQIVSKPGYTFPSVSEAFPTRFPFRYGKRGHFRVSVHHRYKLIILDKR</sequence>